<dbReference type="OrthoDB" id="7691805at2759"/>
<proteinExistence type="predicted"/>
<sequence>MPLSTEWKSLIIQVFALVPPEITRHSWLHFIFVELDCLDKIEPRDLQQLVNSYLVSVKHEEKEESLQSIMKLALKNQVLAKNRQMETLTNSMDKLMISSSSMPLSKPGAAQIKSLCMPSKNEIKQAHLNIKLGNRQPSAALCQKHGMQCHY</sequence>
<keyword evidence="2" id="KW-1185">Reference proteome</keyword>
<evidence type="ECO:0000313" key="2">
    <source>
        <dbReference type="Proteomes" id="UP000765509"/>
    </source>
</evidence>
<gene>
    <name evidence="1" type="ORF">O181_108344</name>
</gene>
<dbReference type="AlphaFoldDB" id="A0A9Q3JVV8"/>
<accession>A0A9Q3JVV8</accession>
<name>A0A9Q3JVV8_9BASI</name>
<reference evidence="1" key="1">
    <citation type="submission" date="2021-03" db="EMBL/GenBank/DDBJ databases">
        <title>Draft genome sequence of rust myrtle Austropuccinia psidii MF-1, a brazilian biotype.</title>
        <authorList>
            <person name="Quecine M.C."/>
            <person name="Pachon D.M.R."/>
            <person name="Bonatelli M.L."/>
            <person name="Correr F.H."/>
            <person name="Franceschini L.M."/>
            <person name="Leite T.F."/>
            <person name="Margarido G.R.A."/>
            <person name="Almeida C.A."/>
            <person name="Ferrarezi J.A."/>
            <person name="Labate C.A."/>
        </authorList>
    </citation>
    <scope>NUCLEOTIDE SEQUENCE</scope>
    <source>
        <strain evidence="1">MF-1</strain>
    </source>
</reference>
<comment type="caution">
    <text evidence="1">The sequence shown here is derived from an EMBL/GenBank/DDBJ whole genome shotgun (WGS) entry which is preliminary data.</text>
</comment>
<evidence type="ECO:0000313" key="1">
    <source>
        <dbReference type="EMBL" id="MBW0568629.1"/>
    </source>
</evidence>
<dbReference type="EMBL" id="AVOT02082981">
    <property type="protein sequence ID" value="MBW0568629.1"/>
    <property type="molecule type" value="Genomic_DNA"/>
</dbReference>
<dbReference type="Proteomes" id="UP000765509">
    <property type="component" value="Unassembled WGS sequence"/>
</dbReference>
<protein>
    <submittedName>
        <fullName evidence="1">Uncharacterized protein</fullName>
    </submittedName>
</protein>
<organism evidence="1 2">
    <name type="scientific">Austropuccinia psidii MF-1</name>
    <dbReference type="NCBI Taxonomy" id="1389203"/>
    <lineage>
        <taxon>Eukaryota</taxon>
        <taxon>Fungi</taxon>
        <taxon>Dikarya</taxon>
        <taxon>Basidiomycota</taxon>
        <taxon>Pucciniomycotina</taxon>
        <taxon>Pucciniomycetes</taxon>
        <taxon>Pucciniales</taxon>
        <taxon>Sphaerophragmiaceae</taxon>
        <taxon>Austropuccinia</taxon>
    </lineage>
</organism>